<proteinExistence type="predicted"/>
<evidence type="ECO:0000313" key="2">
    <source>
        <dbReference type="Proteomes" id="UP000463916"/>
    </source>
</evidence>
<dbReference type="RefSeq" id="WP_161849042.1">
    <property type="nucleotide sequence ID" value="NZ_AP019553.1"/>
</dbReference>
<sequence>MDIVELNDLNPQDKKISEFIKKADMVDKISKGKKIGRPKKTDDEKASEQVFINLNKKQKESLENYAKKLGLSISATIKMILIKDGII</sequence>
<evidence type="ECO:0000313" key="1">
    <source>
        <dbReference type="EMBL" id="BBJ29092.1"/>
    </source>
</evidence>
<gene>
    <name evidence="1" type="ORF">ATHSA_p20002</name>
</gene>
<accession>A0A6N4TFZ3</accession>
<keyword evidence="1" id="KW-0614">Plasmid</keyword>
<organism evidence="1 2">
    <name type="scientific">Athalassotoga saccharophila</name>
    <dbReference type="NCBI Taxonomy" id="1441386"/>
    <lineage>
        <taxon>Bacteria</taxon>
        <taxon>Thermotogati</taxon>
        <taxon>Thermotogota</taxon>
        <taxon>Thermotogae</taxon>
        <taxon>Mesoaciditogales</taxon>
        <taxon>Mesoaciditogaceae</taxon>
        <taxon>Athalassotoga</taxon>
    </lineage>
</organism>
<dbReference type="AlphaFoldDB" id="A0A6N4TFZ3"/>
<name>A0A6N4TFZ3_9BACT</name>
<keyword evidence="2" id="KW-1185">Reference proteome</keyword>
<dbReference type="Proteomes" id="UP000463916">
    <property type="component" value="Plasmid pATS2"/>
</dbReference>
<dbReference type="EMBL" id="AP019553">
    <property type="protein sequence ID" value="BBJ29092.1"/>
    <property type="molecule type" value="Genomic_DNA"/>
</dbReference>
<dbReference type="OrthoDB" id="5334889at2"/>
<geneLocation type="plasmid" evidence="1 2">
    <name>pATS2</name>
</geneLocation>
<dbReference type="KEGG" id="asac:ATHSA_p20002"/>
<reference evidence="2" key="1">
    <citation type="submission" date="2019-04" db="EMBL/GenBank/DDBJ databases">
        <title>NAS-01 Genome Sequencing.</title>
        <authorList>
            <person name="Kato S."/>
            <person name="Itoh T."/>
            <person name="Ohkuma M."/>
        </authorList>
    </citation>
    <scope>NUCLEOTIDE SEQUENCE [LARGE SCALE GENOMIC DNA]</scope>
    <source>
        <strain evidence="2">NAS-01</strain>
        <plasmid evidence="2">pATS2</plasmid>
    </source>
</reference>
<protein>
    <submittedName>
        <fullName evidence="1">Uncharacterized protein</fullName>
    </submittedName>
</protein>